<feature type="signal peptide" evidence="1">
    <location>
        <begin position="1"/>
        <end position="18"/>
    </location>
</feature>
<dbReference type="EMBL" id="JAJNAY010000003">
    <property type="protein sequence ID" value="MCD1119173.1"/>
    <property type="molecule type" value="Genomic_DNA"/>
</dbReference>
<gene>
    <name evidence="2" type="ORF">LO744_20225</name>
</gene>
<organism evidence="2 3">
    <name type="scientific">Chryseobacterium turcicum</name>
    <dbReference type="NCBI Taxonomy" id="2898076"/>
    <lineage>
        <taxon>Bacteria</taxon>
        <taxon>Pseudomonadati</taxon>
        <taxon>Bacteroidota</taxon>
        <taxon>Flavobacteriia</taxon>
        <taxon>Flavobacteriales</taxon>
        <taxon>Weeksellaceae</taxon>
        <taxon>Chryseobacterium group</taxon>
        <taxon>Chryseobacterium</taxon>
    </lineage>
</organism>
<protein>
    <submittedName>
        <fullName evidence="2">DUF4138 domain-containing protein</fullName>
    </submittedName>
</protein>
<proteinExistence type="predicted"/>
<reference evidence="2" key="1">
    <citation type="submission" date="2021-11" db="EMBL/GenBank/DDBJ databases">
        <title>Description of novel Chryseobacterium species.</title>
        <authorList>
            <person name="Saticioglu I.B."/>
            <person name="Ay H."/>
            <person name="Altun S."/>
            <person name="Duman M."/>
        </authorList>
    </citation>
    <scope>NUCLEOTIDE SEQUENCE</scope>
    <source>
        <strain evidence="2">C-17</strain>
    </source>
</reference>
<dbReference type="RefSeq" id="WP_230672652.1">
    <property type="nucleotide sequence ID" value="NZ_JAJNAY010000003.1"/>
</dbReference>
<keyword evidence="3" id="KW-1185">Reference proteome</keyword>
<dbReference type="Proteomes" id="UP001108025">
    <property type="component" value="Unassembled WGS sequence"/>
</dbReference>
<name>A0A9Q3YXG6_9FLAO</name>
<accession>A0A9Q3YXG6</accession>
<dbReference type="Pfam" id="PF13595">
    <property type="entry name" value="DUF4138"/>
    <property type="match status" value="1"/>
</dbReference>
<feature type="chain" id="PRO_5040466304" evidence="1">
    <location>
        <begin position="19"/>
        <end position="182"/>
    </location>
</feature>
<evidence type="ECO:0000313" key="2">
    <source>
        <dbReference type="EMBL" id="MCD1119173.1"/>
    </source>
</evidence>
<evidence type="ECO:0000256" key="1">
    <source>
        <dbReference type="SAM" id="SignalP"/>
    </source>
</evidence>
<evidence type="ECO:0000313" key="3">
    <source>
        <dbReference type="Proteomes" id="UP001108025"/>
    </source>
</evidence>
<sequence length="182" mass="20867">MKKILIFAFLLTISKAYSQTATISDSVKVENTNVSATEKHITISEKILKKKGWINNRNSFYTRGMLGFIKGIYSGDKKIFVLAEFRNTTNINYDIESISFLSNPIRNGVKQIEADEKIYVPVYQTEAESIDKKSTKRVVFAFEKFTISDDKNIILIMNELEGERTISLEIKPQYISKAEFIN</sequence>
<comment type="caution">
    <text evidence="2">The sequence shown here is derived from an EMBL/GenBank/DDBJ whole genome shotgun (WGS) entry which is preliminary data.</text>
</comment>
<dbReference type="AlphaFoldDB" id="A0A9Q3YXG6"/>
<dbReference type="InterPro" id="IPR022298">
    <property type="entry name" value="Conjug_transposon_TraN"/>
</dbReference>
<keyword evidence="1" id="KW-0732">Signal</keyword>